<keyword evidence="1" id="KW-1133">Transmembrane helix</keyword>
<gene>
    <name evidence="2" type="ORF">Ami103574_10845</name>
</gene>
<proteinExistence type="predicted"/>
<sequence>MNIGEVVKSIFTFLFEDATNTLVKPLLNLVQIVALSPETLMNMPFLDPLFAVVQKIGAAILILVVSWQGLKSMLVSLGFEAEEPQKIAAKTFVAGFLLYYIKDILIKMITISSGFIELIMASSNTAIGGDGLAEIVLKMLMGSATSSVYMILGLVLFFKLIGLMYKMFKRLAMCAALIICSPMAVATMVAKPTEGFMQGFIKLFVGNIVIQIIQALCIVACLSSLQVGFGGNILPGNDDVFSVMLTIAFMGIMGQLEDIVRDLSMSVGLNRDMQGAFGKLQSAAYTASMFQGASRFTKVAG</sequence>
<keyword evidence="1" id="KW-0812">Transmembrane</keyword>
<evidence type="ECO:0000313" key="3">
    <source>
        <dbReference type="Proteomes" id="UP000466848"/>
    </source>
</evidence>
<evidence type="ECO:0000313" key="2">
    <source>
        <dbReference type="EMBL" id="QIB69786.1"/>
    </source>
</evidence>
<feature type="transmembrane region" description="Helical" evidence="1">
    <location>
        <begin position="208"/>
        <end position="228"/>
    </location>
</feature>
<feature type="transmembrane region" description="Helical" evidence="1">
    <location>
        <begin position="170"/>
        <end position="188"/>
    </location>
</feature>
<organism evidence="2 3">
    <name type="scientific">Aminipila butyrica</name>
    <dbReference type="NCBI Taxonomy" id="433296"/>
    <lineage>
        <taxon>Bacteria</taxon>
        <taxon>Bacillati</taxon>
        <taxon>Bacillota</taxon>
        <taxon>Clostridia</taxon>
        <taxon>Peptostreptococcales</taxon>
        <taxon>Anaerovoracaceae</taxon>
        <taxon>Aminipila</taxon>
    </lineage>
</organism>
<dbReference type="RefSeq" id="WP_163067026.1">
    <property type="nucleotide sequence ID" value="NZ_CP048649.1"/>
</dbReference>
<keyword evidence="3" id="KW-1185">Reference proteome</keyword>
<feature type="transmembrane region" description="Helical" evidence="1">
    <location>
        <begin position="49"/>
        <end position="70"/>
    </location>
</feature>
<feature type="transmembrane region" description="Helical" evidence="1">
    <location>
        <begin position="91"/>
        <end position="115"/>
    </location>
</feature>
<keyword evidence="1" id="KW-0472">Membrane</keyword>
<dbReference type="EMBL" id="CP048649">
    <property type="protein sequence ID" value="QIB69786.1"/>
    <property type="molecule type" value="Genomic_DNA"/>
</dbReference>
<feature type="transmembrane region" description="Helical" evidence="1">
    <location>
        <begin position="135"/>
        <end position="158"/>
    </location>
</feature>
<reference evidence="2 3" key="1">
    <citation type="submission" date="2020-02" db="EMBL/GenBank/DDBJ databases">
        <authorList>
            <person name="Kim Y.B."/>
            <person name="Roh S.W."/>
        </authorList>
    </citation>
    <scope>NUCLEOTIDE SEQUENCE [LARGE SCALE GENOMIC DNA]</scope>
    <source>
        <strain evidence="2 3">DSM 103574</strain>
    </source>
</reference>
<accession>A0A858C089</accession>
<name>A0A858C089_9FIRM</name>
<dbReference type="AlphaFoldDB" id="A0A858C089"/>
<dbReference type="Proteomes" id="UP000466848">
    <property type="component" value="Chromosome"/>
</dbReference>
<dbReference type="KEGG" id="abut:Ami103574_10845"/>
<evidence type="ECO:0000256" key="1">
    <source>
        <dbReference type="SAM" id="Phobius"/>
    </source>
</evidence>
<protein>
    <submittedName>
        <fullName evidence="2">Uncharacterized protein</fullName>
    </submittedName>
</protein>